<keyword evidence="2" id="KW-1185">Reference proteome</keyword>
<protein>
    <submittedName>
        <fullName evidence="1">Uncharacterized protein</fullName>
    </submittedName>
</protein>
<dbReference type="Proteomes" id="UP000198967">
    <property type="component" value="Unassembled WGS sequence"/>
</dbReference>
<dbReference type="AlphaFoldDB" id="A0A1G7RWM0"/>
<name>A0A1G7RWM0_PSEOR</name>
<reference evidence="1 2" key="1">
    <citation type="submission" date="2016-10" db="EMBL/GenBank/DDBJ databases">
        <authorList>
            <person name="de Groot N.N."/>
        </authorList>
    </citation>
    <scope>NUCLEOTIDE SEQUENCE [LARGE SCALE GENOMIC DNA]</scope>
    <source>
        <strain evidence="1 2">CGMCC 4.3143</strain>
    </source>
</reference>
<dbReference type="STRING" id="366584.SAMN05216377_109163"/>
<organism evidence="1 2">
    <name type="scientific">Pseudonocardia oroxyli</name>
    <dbReference type="NCBI Taxonomy" id="366584"/>
    <lineage>
        <taxon>Bacteria</taxon>
        <taxon>Bacillati</taxon>
        <taxon>Actinomycetota</taxon>
        <taxon>Actinomycetes</taxon>
        <taxon>Pseudonocardiales</taxon>
        <taxon>Pseudonocardiaceae</taxon>
        <taxon>Pseudonocardia</taxon>
    </lineage>
</organism>
<dbReference type="RefSeq" id="WP_245707526.1">
    <property type="nucleotide sequence ID" value="NZ_FNBE01000009.1"/>
</dbReference>
<dbReference type="Gene3D" id="3.40.30.120">
    <property type="match status" value="1"/>
</dbReference>
<proteinExistence type="predicted"/>
<accession>A0A1G7RWM0</accession>
<sequence length="184" mass="18893">MKAAATGVRFDTADPFLAIRREAQLLVGYRGSPIVGPVDEALAPGVPQACDRAPDARGLVRDIVRFPVRLFELFRTPGHSLLLYTDSAATVAVLDDVADAARAAFGDDLVVHAVLADGVAAAGLVTPVLQDAAGEFRAAYAAVDGTLLGVRPDGYFGHRGSVADVVGYAAGVVAPATEPSPITG</sequence>
<dbReference type="EMBL" id="FNBE01000009">
    <property type="protein sequence ID" value="SDG15148.1"/>
    <property type="molecule type" value="Genomic_DNA"/>
</dbReference>
<gene>
    <name evidence="1" type="ORF">SAMN05216377_109163</name>
</gene>
<evidence type="ECO:0000313" key="1">
    <source>
        <dbReference type="EMBL" id="SDG15148.1"/>
    </source>
</evidence>
<evidence type="ECO:0000313" key="2">
    <source>
        <dbReference type="Proteomes" id="UP000198967"/>
    </source>
</evidence>